<name>A0A6J4JHG8_9PSEU</name>
<feature type="non-terminal residue" evidence="2">
    <location>
        <position position="1"/>
    </location>
</feature>
<feature type="non-terminal residue" evidence="2">
    <location>
        <position position="118"/>
    </location>
</feature>
<feature type="compositionally biased region" description="Low complexity" evidence="1">
    <location>
        <begin position="74"/>
        <end position="87"/>
    </location>
</feature>
<feature type="region of interest" description="Disordered" evidence="1">
    <location>
        <begin position="1"/>
        <end position="118"/>
    </location>
</feature>
<accession>A0A6J4JHG8</accession>
<reference evidence="2" key="1">
    <citation type="submission" date="2020-02" db="EMBL/GenBank/DDBJ databases">
        <authorList>
            <person name="Meier V. D."/>
        </authorList>
    </citation>
    <scope>NUCLEOTIDE SEQUENCE</scope>
    <source>
        <strain evidence="2">AVDCRST_MAG54</strain>
    </source>
</reference>
<evidence type="ECO:0000313" key="2">
    <source>
        <dbReference type="EMBL" id="CAA9279120.1"/>
    </source>
</evidence>
<feature type="compositionally biased region" description="Basic residues" evidence="1">
    <location>
        <begin position="32"/>
        <end position="50"/>
    </location>
</feature>
<protein>
    <submittedName>
        <fullName evidence="2">Uncharacterized protein</fullName>
    </submittedName>
</protein>
<sequence length="118" mass="12396">GRTARPPVDHRVPLAPPLPHRHPLAAPPGPHRGSRPAVGHRRGRAVRLRPRLAPPGRGARGDGGDGHVRDRPHAGQAAAPPGAAARGGAERSEGPVGPSLPGHARRVLGRVRHRRRPL</sequence>
<dbReference type="EMBL" id="CADCTH010000443">
    <property type="protein sequence ID" value="CAA9279120.1"/>
    <property type="molecule type" value="Genomic_DNA"/>
</dbReference>
<evidence type="ECO:0000256" key="1">
    <source>
        <dbReference type="SAM" id="MobiDB-lite"/>
    </source>
</evidence>
<gene>
    <name evidence="2" type="ORF">AVDCRST_MAG54-3455</name>
</gene>
<dbReference type="AlphaFoldDB" id="A0A6J4JHG8"/>
<proteinExistence type="predicted"/>
<feature type="compositionally biased region" description="Basic and acidic residues" evidence="1">
    <location>
        <begin position="59"/>
        <end position="73"/>
    </location>
</feature>
<organism evidence="2">
    <name type="scientific">uncultured Actinomycetospora sp</name>
    <dbReference type="NCBI Taxonomy" id="1135996"/>
    <lineage>
        <taxon>Bacteria</taxon>
        <taxon>Bacillati</taxon>
        <taxon>Actinomycetota</taxon>
        <taxon>Actinomycetes</taxon>
        <taxon>Pseudonocardiales</taxon>
        <taxon>Pseudonocardiaceae</taxon>
        <taxon>Actinomycetospora</taxon>
        <taxon>environmental samples</taxon>
    </lineage>
</organism>
<feature type="compositionally biased region" description="Basic residues" evidence="1">
    <location>
        <begin position="103"/>
        <end position="118"/>
    </location>
</feature>